<evidence type="ECO:0000313" key="2">
    <source>
        <dbReference type="EMBL" id="MDQ0167930.1"/>
    </source>
</evidence>
<name>A0ABT9W464_9BACI</name>
<evidence type="ECO:0000256" key="1">
    <source>
        <dbReference type="SAM" id="SignalP"/>
    </source>
</evidence>
<protein>
    <submittedName>
        <fullName evidence="2">Uncharacterized protein</fullName>
    </submittedName>
</protein>
<feature type="chain" id="PRO_5046119077" evidence="1">
    <location>
        <begin position="24"/>
        <end position="180"/>
    </location>
</feature>
<sequence>MRFTRLIFAIILLLLMFTTSVSANSLNPNEVVVKAYDALVKGNINEYVSYTIDERFFSEEAAFTLYKENHSSNPLLNYEITAEEKINETLYKFTLKFEYKSGTIIEHPVLVKEFDGRWVQYISNEPFGNDEVNFLRSETAREIISGNVSGLVTVFTLSEHPSNVYMRFTGSGSSQGALYH</sequence>
<evidence type="ECO:0000313" key="3">
    <source>
        <dbReference type="Proteomes" id="UP001235840"/>
    </source>
</evidence>
<keyword evidence="3" id="KW-1185">Reference proteome</keyword>
<dbReference type="EMBL" id="JAUSTY010000021">
    <property type="protein sequence ID" value="MDQ0167930.1"/>
    <property type="molecule type" value="Genomic_DNA"/>
</dbReference>
<gene>
    <name evidence="2" type="ORF">J2S11_003860</name>
</gene>
<comment type="caution">
    <text evidence="2">The sequence shown here is derived from an EMBL/GenBank/DDBJ whole genome shotgun (WGS) entry which is preliminary data.</text>
</comment>
<keyword evidence="1" id="KW-0732">Signal</keyword>
<accession>A0ABT9W464</accession>
<organism evidence="2 3">
    <name type="scientific">Caldalkalibacillus horti</name>
    <dbReference type="NCBI Taxonomy" id="77523"/>
    <lineage>
        <taxon>Bacteria</taxon>
        <taxon>Bacillati</taxon>
        <taxon>Bacillota</taxon>
        <taxon>Bacilli</taxon>
        <taxon>Bacillales</taxon>
        <taxon>Bacillaceae</taxon>
        <taxon>Caldalkalibacillus</taxon>
    </lineage>
</organism>
<dbReference type="Proteomes" id="UP001235840">
    <property type="component" value="Unassembled WGS sequence"/>
</dbReference>
<reference evidence="2 3" key="1">
    <citation type="submission" date="2023-07" db="EMBL/GenBank/DDBJ databases">
        <title>Genomic Encyclopedia of Type Strains, Phase IV (KMG-IV): sequencing the most valuable type-strain genomes for metagenomic binning, comparative biology and taxonomic classification.</title>
        <authorList>
            <person name="Goeker M."/>
        </authorList>
    </citation>
    <scope>NUCLEOTIDE SEQUENCE [LARGE SCALE GENOMIC DNA]</scope>
    <source>
        <strain evidence="2 3">DSM 12751</strain>
    </source>
</reference>
<feature type="signal peptide" evidence="1">
    <location>
        <begin position="1"/>
        <end position="23"/>
    </location>
</feature>
<proteinExistence type="predicted"/>